<keyword evidence="1" id="KW-0472">Membrane</keyword>
<evidence type="ECO:0008006" key="4">
    <source>
        <dbReference type="Google" id="ProtNLM"/>
    </source>
</evidence>
<name>A0AB36TJB8_ACETH</name>
<keyword evidence="1" id="KW-1133">Transmembrane helix</keyword>
<protein>
    <recommendedName>
        <fullName evidence="4">Sporulation protein YjcZ</fullName>
    </recommendedName>
</protein>
<keyword evidence="1" id="KW-0812">Transmembrane</keyword>
<dbReference type="AlphaFoldDB" id="A0AB36TJB8"/>
<gene>
    <name evidence="2" type="ORF">M972_112042</name>
</gene>
<sequence length="37" mass="4347">MSEGRGFGFFGDNSEILFFILVFLLLFFNGNYGYREE</sequence>
<comment type="caution">
    <text evidence="2">The sequence shown here is derived from an EMBL/GenBank/DDBJ whole genome shotgun (WGS) entry which is preliminary data.</text>
</comment>
<organism evidence="2 3">
    <name type="scientific">Acetivibrio thermocellus AD2</name>
    <dbReference type="NCBI Taxonomy" id="1138384"/>
    <lineage>
        <taxon>Bacteria</taxon>
        <taxon>Bacillati</taxon>
        <taxon>Bacillota</taxon>
        <taxon>Clostridia</taxon>
        <taxon>Eubacteriales</taxon>
        <taxon>Oscillospiraceae</taxon>
        <taxon>Acetivibrio</taxon>
    </lineage>
</organism>
<accession>A0AB36TJB8</accession>
<evidence type="ECO:0000256" key="1">
    <source>
        <dbReference type="SAM" id="Phobius"/>
    </source>
</evidence>
<dbReference type="EMBL" id="PDBW01000001">
    <property type="protein sequence ID" value="PFH03240.1"/>
    <property type="molecule type" value="Genomic_DNA"/>
</dbReference>
<evidence type="ECO:0000313" key="3">
    <source>
        <dbReference type="Proteomes" id="UP000223596"/>
    </source>
</evidence>
<reference evidence="2 3" key="1">
    <citation type="submission" date="2017-09" db="EMBL/GenBank/DDBJ databases">
        <title>Evaluation of Pacific Biosciences Sequencing Technology to Finishing C. thermocellum Genome Sequences.</title>
        <authorList>
            <person name="Brown S."/>
        </authorList>
    </citation>
    <scope>NUCLEOTIDE SEQUENCE [LARGE SCALE GENOMIC DNA]</scope>
    <source>
        <strain evidence="2 3">AD2</strain>
    </source>
</reference>
<feature type="transmembrane region" description="Helical" evidence="1">
    <location>
        <begin position="16"/>
        <end position="34"/>
    </location>
</feature>
<proteinExistence type="predicted"/>
<evidence type="ECO:0000313" key="2">
    <source>
        <dbReference type="EMBL" id="PFH03240.1"/>
    </source>
</evidence>
<dbReference type="Proteomes" id="UP000223596">
    <property type="component" value="Unassembled WGS sequence"/>
</dbReference>